<proteinExistence type="predicted"/>
<keyword evidence="3" id="KW-1185">Reference proteome</keyword>
<comment type="caution">
    <text evidence="2">The sequence shown here is derived from an EMBL/GenBank/DDBJ whole genome shotgun (WGS) entry which is preliminary data.</text>
</comment>
<dbReference type="PANTHER" id="PTHR38116">
    <property type="entry name" value="CHROMOSOME 7, WHOLE GENOME SHOTGUN SEQUENCE"/>
    <property type="match status" value="1"/>
</dbReference>
<dbReference type="AlphaFoldDB" id="A0A9P7H348"/>
<evidence type="ECO:0008006" key="4">
    <source>
        <dbReference type="Google" id="ProtNLM"/>
    </source>
</evidence>
<gene>
    <name evidence="2" type="ORF">KAF25_003782</name>
</gene>
<feature type="compositionally biased region" description="Basic and acidic residues" evidence="1">
    <location>
        <begin position="420"/>
        <end position="432"/>
    </location>
</feature>
<reference evidence="2" key="1">
    <citation type="submission" date="2021-04" db="EMBL/GenBank/DDBJ databases">
        <title>Draft genome of Fusarium avenaceum strain F156N33, isolated from an atmospheric sample in Virginia.</title>
        <authorList>
            <person name="Yang S."/>
            <person name="Vinatzer B.A."/>
            <person name="Coleman J."/>
        </authorList>
    </citation>
    <scope>NUCLEOTIDE SEQUENCE</scope>
    <source>
        <strain evidence="2">F156N33</strain>
    </source>
</reference>
<dbReference type="Pfam" id="PF11905">
    <property type="entry name" value="DUF3425"/>
    <property type="match status" value="1"/>
</dbReference>
<evidence type="ECO:0000256" key="1">
    <source>
        <dbReference type="SAM" id="MobiDB-lite"/>
    </source>
</evidence>
<feature type="compositionally biased region" description="Basic residues" evidence="1">
    <location>
        <begin position="21"/>
        <end position="35"/>
    </location>
</feature>
<feature type="compositionally biased region" description="Pro residues" evidence="1">
    <location>
        <begin position="504"/>
        <end position="513"/>
    </location>
</feature>
<feature type="region of interest" description="Disordered" evidence="1">
    <location>
        <begin position="363"/>
        <end position="434"/>
    </location>
</feature>
<evidence type="ECO:0000313" key="3">
    <source>
        <dbReference type="Proteomes" id="UP000782241"/>
    </source>
</evidence>
<sequence length="513" mass="57580">MVENKKSKGADPSGPDDAERKQRRKLQNRLNQRARRIRMSSDMTSKPNVNQRKPTFGVKLWRLDEFDLETSTRSQSVGGADGDKMRIERRNTLLFLTDMYKNTLSTEDVDGYSQQLNIHQQLARFSFSGSPLADHLLHLVNYNAFRGFFCNKATLSQLTDHLVVTRSGTEKLNIMAGLKRVAIVIAASPHIPPDLRPTALQSRQAHATWIDLLPCPRMRDNLITHHDEFNHWSLVNDVMGNLLDDIMFNKYGEDIGSKRQLRPAASKTGTQTSHRRGIIIWGEPHQMTSWEITPGFLERWGWAVKGSFYNQTPRFAPYPLAIMTITRQTLSAFRSLPTIASAIRTKSAHATYSAVRMYSGKVKTPVSSDINHDKKPVSTHTDGANASLKAAPGKDDATSFGNNKMSEKERKINGQNAQESDSKEGMGKETDTFSKGLYEDVVEAIDDLFPKRSTDTAPLMDNRQSFQFAQPHQQAYTSAARPVAASSRRATERLEVRTAAARMPSPPRGPPTR</sequence>
<dbReference type="InterPro" id="IPR021833">
    <property type="entry name" value="DUF3425"/>
</dbReference>
<protein>
    <recommendedName>
        <fullName evidence="4">BZIP domain-containing protein</fullName>
    </recommendedName>
</protein>
<organism evidence="2 3">
    <name type="scientific">Fusarium avenaceum</name>
    <dbReference type="NCBI Taxonomy" id="40199"/>
    <lineage>
        <taxon>Eukaryota</taxon>
        <taxon>Fungi</taxon>
        <taxon>Dikarya</taxon>
        <taxon>Ascomycota</taxon>
        <taxon>Pezizomycotina</taxon>
        <taxon>Sordariomycetes</taxon>
        <taxon>Hypocreomycetidae</taxon>
        <taxon>Hypocreales</taxon>
        <taxon>Nectriaceae</taxon>
        <taxon>Fusarium</taxon>
        <taxon>Fusarium tricinctum species complex</taxon>
    </lineage>
</organism>
<dbReference type="EMBL" id="JAGPUO010000010">
    <property type="protein sequence ID" value="KAG5660260.1"/>
    <property type="molecule type" value="Genomic_DNA"/>
</dbReference>
<feature type="region of interest" description="Disordered" evidence="1">
    <location>
        <begin position="470"/>
        <end position="513"/>
    </location>
</feature>
<feature type="compositionally biased region" description="Low complexity" evidence="1">
    <location>
        <begin position="478"/>
        <end position="488"/>
    </location>
</feature>
<feature type="region of interest" description="Disordered" evidence="1">
    <location>
        <begin position="1"/>
        <end position="35"/>
    </location>
</feature>
<name>A0A9P7H348_9HYPO</name>
<dbReference type="PANTHER" id="PTHR38116:SF1">
    <property type="entry name" value="BZIP DOMAIN-CONTAINING PROTEIN"/>
    <property type="match status" value="1"/>
</dbReference>
<dbReference type="Proteomes" id="UP000782241">
    <property type="component" value="Unassembled WGS sequence"/>
</dbReference>
<evidence type="ECO:0000313" key="2">
    <source>
        <dbReference type="EMBL" id="KAG5660260.1"/>
    </source>
</evidence>
<accession>A0A9P7H348</accession>